<dbReference type="SUPFAM" id="SSF54427">
    <property type="entry name" value="NTF2-like"/>
    <property type="match status" value="1"/>
</dbReference>
<evidence type="ECO:0000313" key="3">
    <source>
        <dbReference type="Proteomes" id="UP000799750"/>
    </source>
</evidence>
<feature type="compositionally biased region" description="Low complexity" evidence="1">
    <location>
        <begin position="47"/>
        <end position="57"/>
    </location>
</feature>
<gene>
    <name evidence="2" type="ORF">BU16DRAFT_544365</name>
</gene>
<name>A0A6A6QD95_9PEZI</name>
<sequence length="207" mass="22462">MAKADNITQSTTTTTIENSLSAATANMTIATPTSNGHTSTPSKLDKPASTTAPTAPPTSALTQAALDFLKDFSTLSPAIITSHCTPDFTHSISPASLALPSRNLEEFKTHSARVYSLFSTWEIVPDTVFEDVGKSTVVAHAKMGGKVKGRALGDVDFWKNEAVFWIEMGEVEGRWMVKAVREFVDSKLGEELRRRLTGTAKERTLEE</sequence>
<dbReference type="EMBL" id="MU004198">
    <property type="protein sequence ID" value="KAF2490024.1"/>
    <property type="molecule type" value="Genomic_DNA"/>
</dbReference>
<accession>A0A6A6QD95</accession>
<dbReference type="Gene3D" id="3.10.450.50">
    <property type="match status" value="1"/>
</dbReference>
<dbReference type="Proteomes" id="UP000799750">
    <property type="component" value="Unassembled WGS sequence"/>
</dbReference>
<dbReference type="InterPro" id="IPR032710">
    <property type="entry name" value="NTF2-like_dom_sf"/>
</dbReference>
<evidence type="ECO:0000256" key="1">
    <source>
        <dbReference type="SAM" id="MobiDB-lite"/>
    </source>
</evidence>
<protein>
    <recommendedName>
        <fullName evidence="4">SnoaL-like domain-containing protein</fullName>
    </recommendedName>
</protein>
<feature type="compositionally biased region" description="Polar residues" evidence="1">
    <location>
        <begin position="30"/>
        <end position="42"/>
    </location>
</feature>
<evidence type="ECO:0000313" key="2">
    <source>
        <dbReference type="EMBL" id="KAF2490024.1"/>
    </source>
</evidence>
<reference evidence="2" key="1">
    <citation type="journal article" date="2020" name="Stud. Mycol.">
        <title>101 Dothideomycetes genomes: a test case for predicting lifestyles and emergence of pathogens.</title>
        <authorList>
            <person name="Haridas S."/>
            <person name="Albert R."/>
            <person name="Binder M."/>
            <person name="Bloem J."/>
            <person name="Labutti K."/>
            <person name="Salamov A."/>
            <person name="Andreopoulos B."/>
            <person name="Baker S."/>
            <person name="Barry K."/>
            <person name="Bills G."/>
            <person name="Bluhm B."/>
            <person name="Cannon C."/>
            <person name="Castanera R."/>
            <person name="Culley D."/>
            <person name="Daum C."/>
            <person name="Ezra D."/>
            <person name="Gonzalez J."/>
            <person name="Henrissat B."/>
            <person name="Kuo A."/>
            <person name="Liang C."/>
            <person name="Lipzen A."/>
            <person name="Lutzoni F."/>
            <person name="Magnuson J."/>
            <person name="Mondo S."/>
            <person name="Nolan M."/>
            <person name="Ohm R."/>
            <person name="Pangilinan J."/>
            <person name="Park H.-J."/>
            <person name="Ramirez L."/>
            <person name="Alfaro M."/>
            <person name="Sun H."/>
            <person name="Tritt A."/>
            <person name="Yoshinaga Y."/>
            <person name="Zwiers L.-H."/>
            <person name="Turgeon B."/>
            <person name="Goodwin S."/>
            <person name="Spatafora J."/>
            <person name="Crous P."/>
            <person name="Grigoriev I."/>
        </authorList>
    </citation>
    <scope>NUCLEOTIDE SEQUENCE</scope>
    <source>
        <strain evidence="2">CBS 269.34</strain>
    </source>
</reference>
<feature type="region of interest" description="Disordered" evidence="1">
    <location>
        <begin position="30"/>
        <end position="57"/>
    </location>
</feature>
<proteinExistence type="predicted"/>
<evidence type="ECO:0008006" key="4">
    <source>
        <dbReference type="Google" id="ProtNLM"/>
    </source>
</evidence>
<dbReference type="AlphaFoldDB" id="A0A6A6QD95"/>
<organism evidence="2 3">
    <name type="scientific">Lophium mytilinum</name>
    <dbReference type="NCBI Taxonomy" id="390894"/>
    <lineage>
        <taxon>Eukaryota</taxon>
        <taxon>Fungi</taxon>
        <taxon>Dikarya</taxon>
        <taxon>Ascomycota</taxon>
        <taxon>Pezizomycotina</taxon>
        <taxon>Dothideomycetes</taxon>
        <taxon>Pleosporomycetidae</taxon>
        <taxon>Mytilinidiales</taxon>
        <taxon>Mytilinidiaceae</taxon>
        <taxon>Lophium</taxon>
    </lineage>
</organism>
<dbReference type="OrthoDB" id="3758478at2759"/>
<keyword evidence="3" id="KW-1185">Reference proteome</keyword>